<dbReference type="AlphaFoldDB" id="A0A5C3N5U2"/>
<evidence type="ECO:0000313" key="9">
    <source>
        <dbReference type="Proteomes" id="UP000305948"/>
    </source>
</evidence>
<evidence type="ECO:0000256" key="2">
    <source>
        <dbReference type="ARBA" id="ARBA00022737"/>
    </source>
</evidence>
<dbReference type="GO" id="GO:0000978">
    <property type="term" value="F:RNA polymerase II cis-regulatory region sequence-specific DNA binding"/>
    <property type="evidence" value="ECO:0007669"/>
    <property type="project" value="TreeGrafter"/>
</dbReference>
<dbReference type="OrthoDB" id="8117402at2759"/>
<evidence type="ECO:0000256" key="5">
    <source>
        <dbReference type="PROSITE-ProRule" id="PRU00042"/>
    </source>
</evidence>
<evidence type="ECO:0000313" key="8">
    <source>
        <dbReference type="EMBL" id="TFK51846.1"/>
    </source>
</evidence>
<keyword evidence="4" id="KW-0862">Zinc</keyword>
<dbReference type="PANTHER" id="PTHR14003:SF19">
    <property type="entry name" value="YY2 TRANSCRIPTION FACTOR"/>
    <property type="match status" value="1"/>
</dbReference>
<keyword evidence="1" id="KW-0479">Metal-binding</keyword>
<feature type="domain" description="C2H2-type" evidence="7">
    <location>
        <begin position="351"/>
        <end position="380"/>
    </location>
</feature>
<feature type="region of interest" description="Disordered" evidence="6">
    <location>
        <begin position="435"/>
        <end position="457"/>
    </location>
</feature>
<keyword evidence="3 5" id="KW-0863">Zinc-finger</keyword>
<dbReference type="PROSITE" id="PS50157">
    <property type="entry name" value="ZINC_FINGER_C2H2_2"/>
    <property type="match status" value="2"/>
</dbReference>
<dbReference type="STRING" id="5364.A0A5C3N5U2"/>
<keyword evidence="9" id="KW-1185">Reference proteome</keyword>
<evidence type="ECO:0000259" key="7">
    <source>
        <dbReference type="PROSITE" id="PS50157"/>
    </source>
</evidence>
<evidence type="ECO:0000256" key="3">
    <source>
        <dbReference type="ARBA" id="ARBA00022771"/>
    </source>
</evidence>
<accession>A0A5C3N5U2</accession>
<dbReference type="EMBL" id="ML213510">
    <property type="protein sequence ID" value="TFK51846.1"/>
    <property type="molecule type" value="Genomic_DNA"/>
</dbReference>
<evidence type="ECO:0000256" key="1">
    <source>
        <dbReference type="ARBA" id="ARBA00022723"/>
    </source>
</evidence>
<gene>
    <name evidence="8" type="ORF">OE88DRAFT_1734869</name>
</gene>
<dbReference type="Gene3D" id="3.30.160.60">
    <property type="entry name" value="Classic Zinc Finger"/>
    <property type="match status" value="1"/>
</dbReference>
<dbReference type="SMART" id="SM00355">
    <property type="entry name" value="ZnF_C2H2"/>
    <property type="match status" value="3"/>
</dbReference>
<protein>
    <recommendedName>
        <fullName evidence="7">C2H2-type domain-containing protein</fullName>
    </recommendedName>
</protein>
<dbReference type="GO" id="GO:0005667">
    <property type="term" value="C:transcription regulator complex"/>
    <property type="evidence" value="ECO:0007669"/>
    <property type="project" value="TreeGrafter"/>
</dbReference>
<reference evidence="8 9" key="1">
    <citation type="journal article" date="2019" name="Nat. Ecol. Evol.">
        <title>Megaphylogeny resolves global patterns of mushroom evolution.</title>
        <authorList>
            <person name="Varga T."/>
            <person name="Krizsan K."/>
            <person name="Foldi C."/>
            <person name="Dima B."/>
            <person name="Sanchez-Garcia M."/>
            <person name="Sanchez-Ramirez S."/>
            <person name="Szollosi G.J."/>
            <person name="Szarkandi J.G."/>
            <person name="Papp V."/>
            <person name="Albert L."/>
            <person name="Andreopoulos W."/>
            <person name="Angelini C."/>
            <person name="Antonin V."/>
            <person name="Barry K.W."/>
            <person name="Bougher N.L."/>
            <person name="Buchanan P."/>
            <person name="Buyck B."/>
            <person name="Bense V."/>
            <person name="Catcheside P."/>
            <person name="Chovatia M."/>
            <person name="Cooper J."/>
            <person name="Damon W."/>
            <person name="Desjardin D."/>
            <person name="Finy P."/>
            <person name="Geml J."/>
            <person name="Haridas S."/>
            <person name="Hughes K."/>
            <person name="Justo A."/>
            <person name="Karasinski D."/>
            <person name="Kautmanova I."/>
            <person name="Kiss B."/>
            <person name="Kocsube S."/>
            <person name="Kotiranta H."/>
            <person name="LaButti K.M."/>
            <person name="Lechner B.E."/>
            <person name="Liimatainen K."/>
            <person name="Lipzen A."/>
            <person name="Lukacs Z."/>
            <person name="Mihaltcheva S."/>
            <person name="Morgado L.N."/>
            <person name="Niskanen T."/>
            <person name="Noordeloos M.E."/>
            <person name="Ohm R.A."/>
            <person name="Ortiz-Santana B."/>
            <person name="Ovrebo C."/>
            <person name="Racz N."/>
            <person name="Riley R."/>
            <person name="Savchenko A."/>
            <person name="Shiryaev A."/>
            <person name="Soop K."/>
            <person name="Spirin V."/>
            <person name="Szebenyi C."/>
            <person name="Tomsovsky M."/>
            <person name="Tulloss R.E."/>
            <person name="Uehling J."/>
            <person name="Grigoriev I.V."/>
            <person name="Vagvolgyi C."/>
            <person name="Papp T."/>
            <person name="Martin F.M."/>
            <person name="Miettinen O."/>
            <person name="Hibbett D.S."/>
            <person name="Nagy L.G."/>
        </authorList>
    </citation>
    <scope>NUCLEOTIDE SEQUENCE [LARGE SCALE GENOMIC DNA]</scope>
    <source>
        <strain evidence="8 9">OMC1185</strain>
    </source>
</reference>
<dbReference type="GO" id="GO:0000981">
    <property type="term" value="F:DNA-binding transcription factor activity, RNA polymerase II-specific"/>
    <property type="evidence" value="ECO:0007669"/>
    <property type="project" value="TreeGrafter"/>
</dbReference>
<dbReference type="Proteomes" id="UP000305948">
    <property type="component" value="Unassembled WGS sequence"/>
</dbReference>
<dbReference type="GO" id="GO:0008270">
    <property type="term" value="F:zinc ion binding"/>
    <property type="evidence" value="ECO:0007669"/>
    <property type="project" value="UniProtKB-KW"/>
</dbReference>
<evidence type="ECO:0000256" key="6">
    <source>
        <dbReference type="SAM" id="MobiDB-lite"/>
    </source>
</evidence>
<feature type="domain" description="C2H2-type" evidence="7">
    <location>
        <begin position="383"/>
        <end position="410"/>
    </location>
</feature>
<organism evidence="8 9">
    <name type="scientific">Heliocybe sulcata</name>
    <dbReference type="NCBI Taxonomy" id="5364"/>
    <lineage>
        <taxon>Eukaryota</taxon>
        <taxon>Fungi</taxon>
        <taxon>Dikarya</taxon>
        <taxon>Basidiomycota</taxon>
        <taxon>Agaricomycotina</taxon>
        <taxon>Agaricomycetes</taxon>
        <taxon>Gloeophyllales</taxon>
        <taxon>Gloeophyllaceae</taxon>
        <taxon>Heliocybe</taxon>
    </lineage>
</organism>
<name>A0A5C3N5U2_9AGAM</name>
<dbReference type="InterPro" id="IPR036236">
    <property type="entry name" value="Znf_C2H2_sf"/>
</dbReference>
<dbReference type="SUPFAM" id="SSF57667">
    <property type="entry name" value="beta-beta-alpha zinc fingers"/>
    <property type="match status" value="1"/>
</dbReference>
<evidence type="ECO:0000256" key="4">
    <source>
        <dbReference type="ARBA" id="ARBA00022833"/>
    </source>
</evidence>
<dbReference type="PROSITE" id="PS00028">
    <property type="entry name" value="ZINC_FINGER_C2H2_1"/>
    <property type="match status" value="2"/>
</dbReference>
<dbReference type="GO" id="GO:0000785">
    <property type="term" value="C:chromatin"/>
    <property type="evidence" value="ECO:0007669"/>
    <property type="project" value="TreeGrafter"/>
</dbReference>
<dbReference type="InterPro" id="IPR013087">
    <property type="entry name" value="Znf_C2H2_type"/>
</dbReference>
<feature type="compositionally biased region" description="Basic and acidic residues" evidence="6">
    <location>
        <begin position="72"/>
        <end position="92"/>
    </location>
</feature>
<dbReference type="PANTHER" id="PTHR14003">
    <property type="entry name" value="TRANSCRIPTIONAL REPRESSOR PROTEIN YY"/>
    <property type="match status" value="1"/>
</dbReference>
<sequence length="457" mass="50441">MSHSFSLDLLAQHKLCLDFSNPGKPPSIQWKPLAQAVSLTRPASSLSIRVNVMNGHNTLALFVIQDSEADSEQTHSEDSAKPTTPEPKREQLEAATQEGPSEAPSASTGGARTQEATSSDTWTNSPAVQAINSQELTPALTTRDFPSPSSTALNTPRLPTLSEVPQKLGAEQQPHGLFEWLPTDSENDWQRFITSMKWNELEQSHNAFPVDITQWVNSTDANVVDADGTYSAGSSEVFYGSEVCAPVPSGGEWVHNEHAETMTPPPNMRMFDTFPTPPHSVPTSSHASPRSTCDAELSDSAHPSMVPYAEASSSQAQLRSPSMDSLALEVGAPYMSDDAQSVSGQKATPRIRCKHEGCNRSFKNEYTYSVHASVHIRKKKRRFECAHCSETFSRRHDMMRHEVSQHGKVPDWTCDHCRRFFSSEMTLKNHKCPASRKVTRPPLLPPSLQHHAAEFQT</sequence>
<feature type="compositionally biased region" description="Polar residues" evidence="6">
    <location>
        <begin position="104"/>
        <end position="140"/>
    </location>
</feature>
<feature type="region of interest" description="Disordered" evidence="6">
    <location>
        <begin position="274"/>
        <end position="301"/>
    </location>
</feature>
<feature type="region of interest" description="Disordered" evidence="6">
    <location>
        <begin position="68"/>
        <end position="159"/>
    </location>
</feature>
<keyword evidence="2" id="KW-0677">Repeat</keyword>
<dbReference type="GO" id="GO:0031519">
    <property type="term" value="C:PcG protein complex"/>
    <property type="evidence" value="ECO:0007669"/>
    <property type="project" value="TreeGrafter"/>
</dbReference>
<proteinExistence type="predicted"/>